<dbReference type="GO" id="GO:0005524">
    <property type="term" value="F:ATP binding"/>
    <property type="evidence" value="ECO:0007669"/>
    <property type="project" value="UniProtKB-KW"/>
</dbReference>
<dbReference type="InterPro" id="IPR003439">
    <property type="entry name" value="ABC_transporter-like_ATP-bd"/>
</dbReference>
<proteinExistence type="inferred from homology"/>
<dbReference type="GO" id="GO:0034040">
    <property type="term" value="F:ATPase-coupled lipid transmembrane transporter activity"/>
    <property type="evidence" value="ECO:0007669"/>
    <property type="project" value="TreeGrafter"/>
</dbReference>
<dbReference type="InterPro" id="IPR011527">
    <property type="entry name" value="ABC1_TM_dom"/>
</dbReference>
<evidence type="ECO:0000313" key="11">
    <source>
        <dbReference type="EMBL" id="GEP84488.1"/>
    </source>
</evidence>
<dbReference type="InterPro" id="IPR027417">
    <property type="entry name" value="P-loop_NTPase"/>
</dbReference>
<evidence type="ECO:0000256" key="1">
    <source>
        <dbReference type="ARBA" id="ARBA00004651"/>
    </source>
</evidence>
<dbReference type="InterPro" id="IPR036640">
    <property type="entry name" value="ABC1_TM_sf"/>
</dbReference>
<dbReference type="PROSITE" id="PS50893">
    <property type="entry name" value="ABC_TRANSPORTER_2"/>
    <property type="match status" value="1"/>
</dbReference>
<keyword evidence="9" id="KW-0175">Coiled coil</keyword>
<dbReference type="GO" id="GO:0016887">
    <property type="term" value="F:ATP hydrolysis activity"/>
    <property type="evidence" value="ECO:0007669"/>
    <property type="project" value="InterPro"/>
</dbReference>
<dbReference type="PROSITE" id="PS00211">
    <property type="entry name" value="ABC_TRANSPORTER_1"/>
    <property type="match status" value="1"/>
</dbReference>
<evidence type="ECO:0000256" key="9">
    <source>
        <dbReference type="SAM" id="Coils"/>
    </source>
</evidence>
<dbReference type="EMBL" id="BKAR01000011">
    <property type="protein sequence ID" value="GEP84488.1"/>
    <property type="molecule type" value="Genomic_DNA"/>
</dbReference>
<accession>A0A239TJP2</accession>
<feature type="transmembrane region" description="Helical" evidence="10">
    <location>
        <begin position="163"/>
        <end position="181"/>
    </location>
</feature>
<keyword evidence="7 10" id="KW-0472">Membrane</keyword>
<dbReference type="InterPro" id="IPR039421">
    <property type="entry name" value="Type_1_exporter"/>
</dbReference>
<evidence type="ECO:0000256" key="3">
    <source>
        <dbReference type="ARBA" id="ARBA00022692"/>
    </source>
</evidence>
<dbReference type="GO" id="GO:0005886">
    <property type="term" value="C:plasma membrane"/>
    <property type="evidence" value="ECO:0007669"/>
    <property type="project" value="UniProtKB-SubCell"/>
</dbReference>
<dbReference type="SMART" id="SM00382">
    <property type="entry name" value="AAA"/>
    <property type="match status" value="1"/>
</dbReference>
<dbReference type="PANTHER" id="PTHR24221:SF397">
    <property type="entry name" value="ABC TRANSPORTER, ATP-BINDING TRANSMEMBRANE PROTEIN"/>
    <property type="match status" value="1"/>
</dbReference>
<dbReference type="Proteomes" id="UP000321736">
    <property type="component" value="Unassembled WGS sequence"/>
</dbReference>
<reference evidence="11 12" key="1">
    <citation type="submission" date="2019-07" db="EMBL/GenBank/DDBJ databases">
        <title>Whole genome shotgun sequence of Staphylococcus piscifermentans NBRC 109625.</title>
        <authorList>
            <person name="Hosoyama A."/>
            <person name="Uohara A."/>
            <person name="Ohji S."/>
            <person name="Ichikawa N."/>
        </authorList>
    </citation>
    <scope>NUCLEOTIDE SEQUENCE [LARGE SCALE GENOMIC DNA]</scope>
    <source>
        <strain evidence="11 12">NBRC 109625</strain>
    </source>
</reference>
<feature type="transmembrane region" description="Helical" evidence="10">
    <location>
        <begin position="20"/>
        <end position="44"/>
    </location>
</feature>
<comment type="subcellular location">
    <subcellularLocation>
        <location evidence="1">Cell membrane</location>
        <topology evidence="1">Multi-pass membrane protein</topology>
    </subcellularLocation>
</comment>
<organism evidence="11 12">
    <name type="scientific">Staphylococcus piscifermentans</name>
    <dbReference type="NCBI Taxonomy" id="70258"/>
    <lineage>
        <taxon>Bacteria</taxon>
        <taxon>Bacillati</taxon>
        <taxon>Bacillota</taxon>
        <taxon>Bacilli</taxon>
        <taxon>Bacillales</taxon>
        <taxon>Staphylococcaceae</taxon>
        <taxon>Staphylococcus</taxon>
    </lineage>
</organism>
<dbReference type="Gene3D" id="1.20.1560.10">
    <property type="entry name" value="ABC transporter type 1, transmembrane domain"/>
    <property type="match status" value="1"/>
</dbReference>
<dbReference type="Pfam" id="PF00005">
    <property type="entry name" value="ABC_tran"/>
    <property type="match status" value="1"/>
</dbReference>
<name>A0A239TJP2_9STAP</name>
<evidence type="ECO:0000256" key="2">
    <source>
        <dbReference type="ARBA" id="ARBA00005417"/>
    </source>
</evidence>
<keyword evidence="3 10" id="KW-0812">Transmembrane</keyword>
<dbReference type="PANTHER" id="PTHR24221">
    <property type="entry name" value="ATP-BINDING CASSETTE SUB-FAMILY B"/>
    <property type="match status" value="1"/>
</dbReference>
<keyword evidence="12" id="KW-1185">Reference proteome</keyword>
<evidence type="ECO:0000313" key="12">
    <source>
        <dbReference type="Proteomes" id="UP000321736"/>
    </source>
</evidence>
<dbReference type="InterPro" id="IPR017871">
    <property type="entry name" value="ABC_transporter-like_CS"/>
</dbReference>
<evidence type="ECO:0000256" key="5">
    <source>
        <dbReference type="ARBA" id="ARBA00022840"/>
    </source>
</evidence>
<keyword evidence="4" id="KW-0547">Nucleotide-binding</keyword>
<evidence type="ECO:0000256" key="10">
    <source>
        <dbReference type="SAM" id="Phobius"/>
    </source>
</evidence>
<dbReference type="InterPro" id="IPR003593">
    <property type="entry name" value="AAA+_ATPase"/>
</dbReference>
<feature type="transmembrane region" description="Helical" evidence="10">
    <location>
        <begin position="64"/>
        <end position="83"/>
    </location>
</feature>
<keyword evidence="5 11" id="KW-0067">ATP-binding</keyword>
<dbReference type="SUPFAM" id="SSF52540">
    <property type="entry name" value="P-loop containing nucleoside triphosphate hydrolases"/>
    <property type="match status" value="1"/>
</dbReference>
<keyword evidence="6 10" id="KW-1133">Transmembrane helix</keyword>
<evidence type="ECO:0000256" key="8">
    <source>
        <dbReference type="ARBA" id="ARBA00025074"/>
    </source>
</evidence>
<dbReference type="AlphaFoldDB" id="A0A239TJP2"/>
<dbReference type="RefSeq" id="WP_095103236.1">
    <property type="nucleotide sequence ID" value="NZ_BKAR01000011.1"/>
</dbReference>
<comment type="caution">
    <text evidence="11">The sequence shown here is derived from an EMBL/GenBank/DDBJ whole genome shotgun (WGS) entry which is preliminary data.</text>
</comment>
<evidence type="ECO:0000256" key="6">
    <source>
        <dbReference type="ARBA" id="ARBA00022989"/>
    </source>
</evidence>
<feature type="transmembrane region" description="Helical" evidence="10">
    <location>
        <begin position="139"/>
        <end position="157"/>
    </location>
</feature>
<comment type="similarity">
    <text evidence="2">Belongs to the ABC transporter superfamily.</text>
</comment>
<feature type="transmembrane region" description="Helical" evidence="10">
    <location>
        <begin position="246"/>
        <end position="272"/>
    </location>
</feature>
<evidence type="ECO:0000256" key="7">
    <source>
        <dbReference type="ARBA" id="ARBA00023136"/>
    </source>
</evidence>
<dbReference type="Pfam" id="PF00664">
    <property type="entry name" value="ABC_membrane"/>
    <property type="match status" value="1"/>
</dbReference>
<comment type="function">
    <text evidence="8">May be involved in multidrug export. Transmembrane domains (TMD) form a pore in the cell membrane and the ATP-binding domain (NBD) is responsible for energy generation.</text>
</comment>
<feature type="transmembrane region" description="Helical" evidence="10">
    <location>
        <begin position="278"/>
        <end position="299"/>
    </location>
</feature>
<dbReference type="FunFam" id="3.40.50.300:FF:000218">
    <property type="entry name" value="Multidrug ABC transporter ATP-binding protein"/>
    <property type="match status" value="1"/>
</dbReference>
<dbReference type="SUPFAM" id="SSF90123">
    <property type="entry name" value="ABC transporter transmembrane region"/>
    <property type="match status" value="1"/>
</dbReference>
<dbReference type="OrthoDB" id="9762778at2"/>
<gene>
    <name evidence="11" type="ORF">SPI02_10730</name>
</gene>
<sequence>MINYIKNKFALSDQGAKNYIISVIFELLNNICNMLPMVLFIYFLYELDMFINDSNYNAIRWQTYLISAAIIIILMYIFNYLSYSSNFINTYKESENTRMNIAEKLYKLPVSYFSRKSAAETSNILLNDIGDLEMFLSHALPKITGLLPIIVLFLIGLSTLNLTITLLCSLVIPLSYIVFLVSKKHEIHAYQSYLNTLTYQSEQYQEQIEMIKETRLLNQKEKALDKIKKLLKSQEKMHMKTEIPGVISQGLVNILLTSGIGIVIITTSYYYAMHKISFVLLVIFLISFSRLYSLIIQIYELSAISRYVKVRINRINELLNEPEIKGTEKPDNKDTTFTIQNLTFAYNENTILKNLNFVVEENKITAIVGASGSGKTTLLRVLAKLYEYNSGTIYFGKYKLENLSPSAFYEKISVVFQDVTLFNTTIMENIRIGNQGASDEEVIQAAEMARCNEFIQQLPEGYQTKIGENGSRLSGGERQRLSIARAFLKNAPILILDEISASLDSLNEYEVQKALTKLVKDKTVIVVAHRLKTIENADKIIVLDKGEIIEEGTKNELLKINEGVFAKMYNFENTI</sequence>
<dbReference type="PROSITE" id="PS50929">
    <property type="entry name" value="ABC_TM1F"/>
    <property type="match status" value="1"/>
</dbReference>
<feature type="coiled-coil region" evidence="9">
    <location>
        <begin position="194"/>
        <end position="237"/>
    </location>
</feature>
<evidence type="ECO:0000256" key="4">
    <source>
        <dbReference type="ARBA" id="ARBA00022741"/>
    </source>
</evidence>
<protein>
    <submittedName>
        <fullName evidence="11">ABC transporter ATP-binding protein</fullName>
    </submittedName>
</protein>
<dbReference type="Gene3D" id="3.40.50.300">
    <property type="entry name" value="P-loop containing nucleotide triphosphate hydrolases"/>
    <property type="match status" value="1"/>
</dbReference>
<dbReference type="GO" id="GO:0140359">
    <property type="term" value="F:ABC-type transporter activity"/>
    <property type="evidence" value="ECO:0007669"/>
    <property type="project" value="InterPro"/>
</dbReference>